<dbReference type="Pfam" id="PF25346">
    <property type="entry name" value="PH_MRCK"/>
    <property type="match status" value="1"/>
</dbReference>
<evidence type="ECO:0000256" key="12">
    <source>
        <dbReference type="ARBA" id="ARBA00023054"/>
    </source>
</evidence>
<dbReference type="SUPFAM" id="SSF57889">
    <property type="entry name" value="Cysteine-rich domain"/>
    <property type="match status" value="1"/>
</dbReference>
<feature type="domain" description="Protein kinase" evidence="19">
    <location>
        <begin position="95"/>
        <end position="363"/>
    </location>
</feature>
<keyword evidence="5" id="KW-0808">Transferase</keyword>
<dbReference type="PROSITE" id="PS50081">
    <property type="entry name" value="ZF_DAG_PE_2"/>
    <property type="match status" value="1"/>
</dbReference>
<dbReference type="InterPro" id="IPR057529">
    <property type="entry name" value="MRCK/ROCK_PH"/>
</dbReference>
<evidence type="ECO:0000259" key="22">
    <source>
        <dbReference type="PROSITE" id="PS50219"/>
    </source>
</evidence>
<dbReference type="InterPro" id="IPR008271">
    <property type="entry name" value="Ser/Thr_kinase_AS"/>
</dbReference>
<keyword evidence="7 15" id="KW-0547">Nucleotide-binding</keyword>
<dbReference type="PROSITE" id="PS50108">
    <property type="entry name" value="CRIB"/>
    <property type="match status" value="1"/>
</dbReference>
<dbReference type="Pfam" id="PF00130">
    <property type="entry name" value="C1_1"/>
    <property type="match status" value="1"/>
</dbReference>
<evidence type="ECO:0000256" key="11">
    <source>
        <dbReference type="ARBA" id="ARBA00022840"/>
    </source>
</evidence>
<evidence type="ECO:0000256" key="7">
    <source>
        <dbReference type="ARBA" id="ARBA00022741"/>
    </source>
</evidence>
<evidence type="ECO:0000256" key="2">
    <source>
        <dbReference type="ARBA" id="ARBA00012513"/>
    </source>
</evidence>
<evidence type="ECO:0000256" key="5">
    <source>
        <dbReference type="ARBA" id="ARBA00022679"/>
    </source>
</evidence>
<feature type="region of interest" description="Disordered" evidence="17">
    <location>
        <begin position="632"/>
        <end position="656"/>
    </location>
</feature>
<feature type="domain" description="Phorbol-ester/DAG-type" evidence="20">
    <location>
        <begin position="1245"/>
        <end position="1295"/>
    </location>
</feature>
<evidence type="ECO:0000256" key="14">
    <source>
        <dbReference type="ARBA" id="ARBA00048679"/>
    </source>
</evidence>
<dbReference type="GO" id="GO:0004674">
    <property type="term" value="F:protein serine/threonine kinase activity"/>
    <property type="evidence" value="ECO:0007669"/>
    <property type="project" value="UniProtKB-KW"/>
</dbReference>
<feature type="compositionally biased region" description="Pro residues" evidence="17">
    <location>
        <begin position="2047"/>
        <end position="2065"/>
    </location>
</feature>
<evidence type="ECO:0000259" key="23">
    <source>
        <dbReference type="PROSITE" id="PS51285"/>
    </source>
</evidence>
<feature type="region of interest" description="Disordered" evidence="17">
    <location>
        <begin position="1918"/>
        <end position="1937"/>
    </location>
</feature>
<name>A0A914LXK3_MELIC</name>
<feature type="compositionally biased region" description="Basic and acidic residues" evidence="17">
    <location>
        <begin position="824"/>
        <end position="841"/>
    </location>
</feature>
<evidence type="ECO:0000256" key="13">
    <source>
        <dbReference type="ARBA" id="ARBA00047899"/>
    </source>
</evidence>
<feature type="binding site" evidence="15">
    <location>
        <position position="124"/>
    </location>
    <ligand>
        <name>ATP</name>
        <dbReference type="ChEBI" id="CHEBI:30616"/>
    </ligand>
</feature>
<dbReference type="InterPro" id="IPR001849">
    <property type="entry name" value="PH_domain"/>
</dbReference>
<evidence type="ECO:0000256" key="8">
    <source>
        <dbReference type="ARBA" id="ARBA00022771"/>
    </source>
</evidence>
<feature type="domain" description="AGC-kinase C-terminal" evidence="23">
    <location>
        <begin position="364"/>
        <end position="436"/>
    </location>
</feature>
<dbReference type="SMART" id="SM00133">
    <property type="entry name" value="S_TK_X"/>
    <property type="match status" value="1"/>
</dbReference>
<feature type="region of interest" description="Disordered" evidence="17">
    <location>
        <begin position="1945"/>
        <end position="2065"/>
    </location>
</feature>
<dbReference type="Pfam" id="PF15796">
    <property type="entry name" value="KELK"/>
    <property type="match status" value="2"/>
</dbReference>
<evidence type="ECO:0000256" key="15">
    <source>
        <dbReference type="PROSITE-ProRule" id="PRU10141"/>
    </source>
</evidence>
<evidence type="ECO:0000259" key="21">
    <source>
        <dbReference type="PROSITE" id="PS50108"/>
    </source>
</evidence>
<feature type="coiled-coil region" evidence="16">
    <location>
        <begin position="661"/>
        <end position="730"/>
    </location>
</feature>
<dbReference type="PANTHER" id="PTHR22988:SF66">
    <property type="entry name" value="SERINE_THREONINE-PROTEIN KINASE GENGHIS KHAN"/>
    <property type="match status" value="1"/>
</dbReference>
<dbReference type="GO" id="GO:0005856">
    <property type="term" value="C:cytoskeleton"/>
    <property type="evidence" value="ECO:0007669"/>
    <property type="project" value="TreeGrafter"/>
</dbReference>
<keyword evidence="10" id="KW-0862">Zinc</keyword>
<dbReference type="Proteomes" id="UP000887563">
    <property type="component" value="Unplaced"/>
</dbReference>
<dbReference type="InterPro" id="IPR046349">
    <property type="entry name" value="C1-like_sf"/>
</dbReference>
<dbReference type="InterPro" id="IPR011009">
    <property type="entry name" value="Kinase-like_dom_sf"/>
</dbReference>
<evidence type="ECO:0000256" key="3">
    <source>
        <dbReference type="ARBA" id="ARBA00022527"/>
    </source>
</evidence>
<dbReference type="SMART" id="SM00233">
    <property type="entry name" value="PH"/>
    <property type="match status" value="1"/>
</dbReference>
<dbReference type="PROSITE" id="PS50219">
    <property type="entry name" value="CNH"/>
    <property type="match status" value="1"/>
</dbReference>
<dbReference type="InterPro" id="IPR000095">
    <property type="entry name" value="CRIB_dom"/>
</dbReference>
<dbReference type="InterPro" id="IPR011993">
    <property type="entry name" value="PH-like_dom_sf"/>
</dbReference>
<evidence type="ECO:0000259" key="18">
    <source>
        <dbReference type="PROSITE" id="PS50003"/>
    </source>
</evidence>
<proteinExistence type="inferred from homology"/>
<dbReference type="Gene3D" id="2.30.29.30">
    <property type="entry name" value="Pleckstrin-homology domain (PH domain)/Phosphotyrosine-binding domain (PTB)"/>
    <property type="match status" value="1"/>
</dbReference>
<dbReference type="FunFam" id="1.10.510.10:FF:000014">
    <property type="entry name" value="Non-specific serine/threonine protein kinase"/>
    <property type="match status" value="1"/>
</dbReference>
<dbReference type="PROSITE" id="PS00107">
    <property type="entry name" value="PROTEIN_KINASE_ATP"/>
    <property type="match status" value="1"/>
</dbReference>
<feature type="region of interest" description="Disordered" evidence="17">
    <location>
        <begin position="461"/>
        <end position="494"/>
    </location>
</feature>
<keyword evidence="6" id="KW-0479">Metal-binding</keyword>
<dbReference type="InterPro" id="IPR000719">
    <property type="entry name" value="Prot_kinase_dom"/>
</dbReference>
<dbReference type="InterPro" id="IPR002219">
    <property type="entry name" value="PKC_DAG/PE"/>
</dbReference>
<dbReference type="GO" id="GO:0031032">
    <property type="term" value="P:actomyosin structure organization"/>
    <property type="evidence" value="ECO:0007669"/>
    <property type="project" value="TreeGrafter"/>
</dbReference>
<dbReference type="GO" id="GO:0005524">
    <property type="term" value="F:ATP binding"/>
    <property type="evidence" value="ECO:0007669"/>
    <property type="project" value="UniProtKB-UniRule"/>
</dbReference>
<feature type="coiled-coil region" evidence="16">
    <location>
        <begin position="860"/>
        <end position="948"/>
    </location>
</feature>
<dbReference type="PROSITE" id="PS00479">
    <property type="entry name" value="ZF_DAG_PE_1"/>
    <property type="match status" value="1"/>
</dbReference>
<feature type="domain" description="CRIB" evidence="21">
    <location>
        <begin position="1892"/>
        <end position="1905"/>
    </location>
</feature>
<dbReference type="FunFam" id="3.30.200.20:FF:001055">
    <property type="entry name" value="Serine/threonine-protein kinase MRCK beta"/>
    <property type="match status" value="1"/>
</dbReference>
<dbReference type="Gene3D" id="1.10.510.10">
    <property type="entry name" value="Transferase(Phosphotransferase) domain 1"/>
    <property type="match status" value="1"/>
</dbReference>
<evidence type="ECO:0000256" key="16">
    <source>
        <dbReference type="SAM" id="Coils"/>
    </source>
</evidence>
<dbReference type="PANTHER" id="PTHR22988">
    <property type="entry name" value="MYOTONIC DYSTROPHY S/T KINASE-RELATED"/>
    <property type="match status" value="1"/>
</dbReference>
<protein>
    <recommendedName>
        <fullName evidence="2">non-specific serine/threonine protein kinase</fullName>
        <ecNumber evidence="2">2.7.11.1</ecNumber>
    </recommendedName>
</protein>
<evidence type="ECO:0000256" key="9">
    <source>
        <dbReference type="ARBA" id="ARBA00022777"/>
    </source>
</evidence>
<dbReference type="CDD" id="cd05597">
    <property type="entry name" value="STKc_DMPK_like"/>
    <property type="match status" value="1"/>
</dbReference>
<dbReference type="CDD" id="cd00132">
    <property type="entry name" value="CRIB"/>
    <property type="match status" value="1"/>
</dbReference>
<evidence type="ECO:0000256" key="1">
    <source>
        <dbReference type="ARBA" id="ARBA00005719"/>
    </source>
</evidence>
<keyword evidence="11 15" id="KW-0067">ATP-binding</keyword>
<comment type="catalytic activity">
    <reaction evidence="14">
        <text>L-seryl-[protein] + ATP = O-phospho-L-seryl-[protein] + ADP + H(+)</text>
        <dbReference type="Rhea" id="RHEA:17989"/>
        <dbReference type="Rhea" id="RHEA-COMP:9863"/>
        <dbReference type="Rhea" id="RHEA-COMP:11604"/>
        <dbReference type="ChEBI" id="CHEBI:15378"/>
        <dbReference type="ChEBI" id="CHEBI:29999"/>
        <dbReference type="ChEBI" id="CHEBI:30616"/>
        <dbReference type="ChEBI" id="CHEBI:83421"/>
        <dbReference type="ChEBI" id="CHEBI:456216"/>
        <dbReference type="EC" id="2.7.11.1"/>
    </reaction>
</comment>
<dbReference type="GO" id="GO:0005737">
    <property type="term" value="C:cytoplasm"/>
    <property type="evidence" value="ECO:0007669"/>
    <property type="project" value="TreeGrafter"/>
</dbReference>
<feature type="compositionally biased region" description="Basic and acidic residues" evidence="17">
    <location>
        <begin position="1875"/>
        <end position="1888"/>
    </location>
</feature>
<dbReference type="PROSITE" id="PS50011">
    <property type="entry name" value="PROTEIN_KINASE_DOM"/>
    <property type="match status" value="1"/>
</dbReference>
<feature type="coiled-coil region" evidence="16">
    <location>
        <begin position="1046"/>
        <end position="1104"/>
    </location>
</feature>
<evidence type="ECO:0000256" key="6">
    <source>
        <dbReference type="ARBA" id="ARBA00022723"/>
    </source>
</evidence>
<dbReference type="PROSITE" id="PS50003">
    <property type="entry name" value="PH_DOMAIN"/>
    <property type="match status" value="1"/>
</dbReference>
<evidence type="ECO:0000313" key="25">
    <source>
        <dbReference type="WBParaSite" id="Minc3s01010g19829"/>
    </source>
</evidence>
<accession>A0A914LXK3</accession>
<dbReference type="InterPro" id="IPR000961">
    <property type="entry name" value="AGC-kinase_C"/>
</dbReference>
<dbReference type="InterPro" id="IPR050839">
    <property type="entry name" value="Rho-assoc_Ser/Thr_Kinase"/>
</dbReference>
<dbReference type="GO" id="GO:0008270">
    <property type="term" value="F:zinc ion binding"/>
    <property type="evidence" value="ECO:0007669"/>
    <property type="project" value="UniProtKB-KW"/>
</dbReference>
<dbReference type="SUPFAM" id="SSF56112">
    <property type="entry name" value="Protein kinase-like (PK-like)"/>
    <property type="match status" value="1"/>
</dbReference>
<evidence type="ECO:0000256" key="4">
    <source>
        <dbReference type="ARBA" id="ARBA00022553"/>
    </source>
</evidence>
<dbReference type="InterPro" id="IPR017892">
    <property type="entry name" value="Pkinase_C"/>
</dbReference>
<keyword evidence="3" id="KW-0723">Serine/threonine-protein kinase</keyword>
<dbReference type="SUPFAM" id="SSF50729">
    <property type="entry name" value="PH domain-like"/>
    <property type="match status" value="1"/>
</dbReference>
<feature type="domain" description="CNH" evidence="22">
    <location>
        <begin position="1507"/>
        <end position="1828"/>
    </location>
</feature>
<feature type="region of interest" description="Disordered" evidence="17">
    <location>
        <begin position="1875"/>
        <end position="1904"/>
    </location>
</feature>
<dbReference type="PROSITE" id="PS51285">
    <property type="entry name" value="AGC_KINASE_CTER"/>
    <property type="match status" value="1"/>
</dbReference>
<evidence type="ECO:0000256" key="10">
    <source>
        <dbReference type="ARBA" id="ARBA00022833"/>
    </source>
</evidence>
<keyword evidence="24" id="KW-1185">Reference proteome</keyword>
<comment type="catalytic activity">
    <reaction evidence="13">
        <text>L-threonyl-[protein] + ATP = O-phospho-L-threonyl-[protein] + ADP + H(+)</text>
        <dbReference type="Rhea" id="RHEA:46608"/>
        <dbReference type="Rhea" id="RHEA-COMP:11060"/>
        <dbReference type="Rhea" id="RHEA-COMP:11605"/>
        <dbReference type="ChEBI" id="CHEBI:15378"/>
        <dbReference type="ChEBI" id="CHEBI:30013"/>
        <dbReference type="ChEBI" id="CHEBI:30616"/>
        <dbReference type="ChEBI" id="CHEBI:61977"/>
        <dbReference type="ChEBI" id="CHEBI:456216"/>
        <dbReference type="EC" id="2.7.11.1"/>
    </reaction>
</comment>
<evidence type="ECO:0000259" key="19">
    <source>
        <dbReference type="PROSITE" id="PS50011"/>
    </source>
</evidence>
<keyword evidence="9" id="KW-0418">Kinase</keyword>
<feature type="domain" description="PH" evidence="18">
    <location>
        <begin position="1314"/>
        <end position="1479"/>
    </location>
</feature>
<sequence>MSSSGSTSSDNATSHEAIQSQHPLNRLRQLEQLYLCGAPYSEAFSLETLLDTVVCLYDECCNSTLRKDKVVSEFVEFARPVVSRIKALRLCRDDFEVLKVIGRGSFGEVAVVKLLNTDKIYAMKILNKWEMLKRAETACFKEERDVMVFGNRHWITNLHFAFQDDKNLYLIMDYYVGGDLLTLLSKFEDEHGHVPEHMAKFYVAEMVLAIDSIHKLGYVHRDIKPDNVLLDINGHIKLGDFGSCLRRQIDGTVCATTAVGTPDYISPETLRAVEDGRGRYGAECDWWSLGICMFEMIYGETPFYAESLVDTYGKIMNHEEMFEFPEDVEISDDAKDLISRLICSRDKRLGANGLEDFRSHPFFFDIDWENIRSMNAPYKPEVSSPTDTSNFDPSVISSDFTPCETQPPKVTAPFSGLHLPFIGFTYTSESVFSDRLHLLDSIQSLLHSFSDVTSTQFLSTIKTNKQTEDEKQDEDDREPPPREPQPPEFSLPTQQDHIVAQLKDENQILRRMLEDEKNQRPVKHVGIEELEKKCRDSKEKNRQLILDKQDLQKELEEISEKFNTQSREWKNAIKQRDVALHDFEETNSELVETKAILASCEQNLKEKDALSRQLQEKCDIYKSELRAALAYEKQDEDDREPPPREPQPPEFSLPTQQDHIVAQLKDENQILRRMLEDEKNQRPVKHVGIEELEKKCRDSKEKNRQLILDKQDLQKELEEISEKFNTQSREWKNAIKQRDVALHDFEETNSELVETKAILASCEQNLKEKDALSRQLQEKCDIYKSELRAALASRAEADAKLALLTKELANERSAKNANESNLTEENKEVSQNEEDNRMQSDKRCGDELLETCKEKQLLELEENQTNNGHFKEQIEDLQRLLNEQKLAEQKLRAEHEEDKVSWNRQHQEHLFSVEKLFSTRVKALEAELKDLRIENEQMRGVNNRLEQELLCQQRMGVQIQEIIQFVADGKERQELLQDVTSRLAGELESFKRGLSIQAPPNNVVREQQQSNGSYANTPTSIIESPLRTWGSRRMNKQAKYGRFEAQQHLEAEIRAKQRAQEELRQARTRCDELERQLDVMRRKLEKQRDEYERVMDENTTLKQQHWAMRHWPQRVEALSQGPTIGEMVEQGAFQQHHFNAGVFNNSLSGVSSAVSIPSTIPSNTRSCLVDDSDGQLVQSKIPTIGGGHHQQYPFHPQFYENARFYTSYRQDDSLSSFGSPTSSILRTAASPKVIQSLNNAFNDKGHHFVHASLRTPTKCISCTSVLIGADRQGMFCQDCHIACHISCLAKVPNDCPIPLEMRRSDGIDMVRGTGTAYQGAVKTPKCGGVKRGWQKTYVFVCDFKLYLYDCQTDKNGKVIAIEPQIRQILDMKDPDFKVSSATENDAIHASKSDLPKIFKIIFSQIHDFHSCTAVFEPESLNNKSATIRSHGSTGSGGSAAASATFEQSQHLIAQQSSLLMAESKEEAEKWVVALNELRDLFCRSGFLRKDTFVVRELFDLSAFPPQLRNVKCAAVIDQGRFVVGLADQGLLSVELDREVLIPVGGESENKKKNVEQVEYNAEEHLLIVLVGAGKERHVRLIPTAALDGRDLKWIKVQETRGCHLLCWGTGHPSRLSSHGTNTTGTLQHYFATALNKSVLVFQINRSEKRHSAMRERAIPGQPQCLSISQGRLFVGYPGSFRVWDLLDNSQISLVNLEDGSLQFLNQTLYDAEMIISVWPQRDSDNNDKSTDINKHGEVQLSSQGRPKEYLLVFQKLGLYVDTNGRRSRSQELMFPCRGTGQSSFAYRSSHLLHFSEHQICVFKVQTAEWIQTINLRLSRPLHSNGLFVLCQILDLPHLVMLGANQPGSTEKLFLSFSENRKATVSTRKRKFIVRSAKDDARSRGDRRSQLPISGPSDFVHVVHMGPGHVSDLKDVIDLNASNSPEGSPGGSNGNTAEKNLRQQYGQQHPLMRSTSTSSGSTQGQSTSTLSWMPNIAGVIPSNRPLSAHSRNSEASSLGKATGKFSQQQLLKYQQQQQSQELENDDYYLEPISKKGQQQPSIVIASPSAPPPAPPSFPQPKIPDEK</sequence>
<dbReference type="InterPro" id="IPR031597">
    <property type="entry name" value="KELK"/>
</dbReference>
<keyword evidence="8" id="KW-0863">Zinc-finger</keyword>
<dbReference type="Gene3D" id="3.30.200.20">
    <property type="entry name" value="Phosphorylase Kinase, domain 1"/>
    <property type="match status" value="1"/>
</dbReference>
<dbReference type="SMART" id="SM00220">
    <property type="entry name" value="S_TKc"/>
    <property type="match status" value="1"/>
</dbReference>
<feature type="region of interest" description="Disordered" evidence="17">
    <location>
        <begin position="812"/>
        <end position="841"/>
    </location>
</feature>
<dbReference type="SMART" id="SM00109">
    <property type="entry name" value="C1"/>
    <property type="match status" value="1"/>
</dbReference>
<reference evidence="25" key="1">
    <citation type="submission" date="2022-11" db="UniProtKB">
        <authorList>
            <consortium name="WormBaseParasite"/>
        </authorList>
    </citation>
    <scope>IDENTIFICATION</scope>
</reference>
<evidence type="ECO:0000259" key="20">
    <source>
        <dbReference type="PROSITE" id="PS50081"/>
    </source>
</evidence>
<organism evidence="24 25">
    <name type="scientific">Meloidogyne incognita</name>
    <name type="common">Southern root-knot nematode worm</name>
    <name type="synonym">Oxyuris incognita</name>
    <dbReference type="NCBI Taxonomy" id="6306"/>
    <lineage>
        <taxon>Eukaryota</taxon>
        <taxon>Metazoa</taxon>
        <taxon>Ecdysozoa</taxon>
        <taxon>Nematoda</taxon>
        <taxon>Chromadorea</taxon>
        <taxon>Rhabditida</taxon>
        <taxon>Tylenchina</taxon>
        <taxon>Tylenchomorpha</taxon>
        <taxon>Tylenchoidea</taxon>
        <taxon>Meloidogynidae</taxon>
        <taxon>Meloidogyninae</taxon>
        <taxon>Meloidogyne</taxon>
        <taxon>Meloidogyne incognita group</taxon>
    </lineage>
</organism>
<dbReference type="InterPro" id="IPR017441">
    <property type="entry name" value="Protein_kinase_ATP_BS"/>
</dbReference>
<evidence type="ECO:0000256" key="17">
    <source>
        <dbReference type="SAM" id="MobiDB-lite"/>
    </source>
</evidence>
<dbReference type="PROSITE" id="PS00108">
    <property type="entry name" value="PROTEIN_KINASE_ST"/>
    <property type="match status" value="1"/>
</dbReference>
<dbReference type="SMART" id="SM00036">
    <property type="entry name" value="CNH"/>
    <property type="match status" value="1"/>
</dbReference>
<dbReference type="WBParaSite" id="Minc3s01010g19829">
    <property type="protein sequence ID" value="Minc3s01010g19829"/>
    <property type="gene ID" value="Minc3s01010g19829"/>
</dbReference>
<dbReference type="Pfam" id="PF00069">
    <property type="entry name" value="Pkinase"/>
    <property type="match status" value="1"/>
</dbReference>
<dbReference type="Pfam" id="PF00433">
    <property type="entry name" value="Pkinase_C"/>
    <property type="match status" value="1"/>
</dbReference>
<dbReference type="Gene3D" id="3.30.60.20">
    <property type="match status" value="1"/>
</dbReference>
<evidence type="ECO:0000313" key="24">
    <source>
        <dbReference type="Proteomes" id="UP000887563"/>
    </source>
</evidence>
<feature type="compositionally biased region" description="Low complexity" evidence="17">
    <location>
        <begin position="2005"/>
        <end position="2019"/>
    </location>
</feature>
<feature type="compositionally biased region" description="Low complexity" evidence="17">
    <location>
        <begin position="1953"/>
        <end position="1968"/>
    </location>
</feature>
<feature type="region of interest" description="Disordered" evidence="17">
    <location>
        <begin position="1"/>
        <end position="20"/>
    </location>
</feature>
<feature type="compositionally biased region" description="Polar residues" evidence="17">
    <location>
        <begin position="10"/>
        <end position="20"/>
    </location>
</feature>
<feature type="coiled-coil region" evidence="16">
    <location>
        <begin position="499"/>
        <end position="568"/>
    </location>
</feature>
<dbReference type="InterPro" id="IPR001180">
    <property type="entry name" value="CNH_dom"/>
</dbReference>
<dbReference type="Pfam" id="PF00780">
    <property type="entry name" value="CNH"/>
    <property type="match status" value="1"/>
</dbReference>
<keyword evidence="12 16" id="KW-0175">Coiled coil</keyword>
<keyword evidence="4" id="KW-0597">Phosphoprotein</keyword>
<dbReference type="EC" id="2.7.11.1" evidence="2"/>
<comment type="similarity">
    <text evidence="1">Belongs to the protein kinase superfamily. AGC Ser/Thr protein kinase family. DMPK subfamily.</text>
</comment>